<protein>
    <submittedName>
        <fullName evidence="3">Extracellular solute-binding protein</fullName>
    </submittedName>
</protein>
<feature type="region of interest" description="Disordered" evidence="1">
    <location>
        <begin position="1"/>
        <end position="95"/>
    </location>
</feature>
<keyword evidence="2" id="KW-0812">Transmembrane</keyword>
<dbReference type="InterPro" id="IPR006059">
    <property type="entry name" value="SBP"/>
</dbReference>
<dbReference type="PANTHER" id="PTHR43649:SF30">
    <property type="entry name" value="ABC TRANSPORTER SUBSTRATE-BINDING PROTEIN"/>
    <property type="match status" value="1"/>
</dbReference>
<dbReference type="SUPFAM" id="SSF53850">
    <property type="entry name" value="Periplasmic binding protein-like II"/>
    <property type="match status" value="1"/>
</dbReference>
<accession>A0A7C1SRS3</accession>
<evidence type="ECO:0000256" key="2">
    <source>
        <dbReference type="SAM" id="Phobius"/>
    </source>
</evidence>
<dbReference type="Proteomes" id="UP000885744">
    <property type="component" value="Unassembled WGS sequence"/>
</dbReference>
<feature type="compositionally biased region" description="Pro residues" evidence="1">
    <location>
        <begin position="74"/>
        <end position="93"/>
    </location>
</feature>
<feature type="transmembrane region" description="Helical" evidence="2">
    <location>
        <begin position="111"/>
        <end position="131"/>
    </location>
</feature>
<dbReference type="AlphaFoldDB" id="A0A7C1SRS3"/>
<reference evidence="3" key="1">
    <citation type="journal article" date="2020" name="mSystems">
        <title>Genome- and Community-Level Interaction Insights into Carbon Utilization and Element Cycling Functions of Hydrothermarchaeota in Hydrothermal Sediment.</title>
        <authorList>
            <person name="Zhou Z."/>
            <person name="Liu Y."/>
            <person name="Xu W."/>
            <person name="Pan J."/>
            <person name="Luo Z.H."/>
            <person name="Li M."/>
        </authorList>
    </citation>
    <scope>NUCLEOTIDE SEQUENCE [LARGE SCALE GENOMIC DNA]</scope>
    <source>
        <strain evidence="3">HyVt-365</strain>
    </source>
</reference>
<feature type="compositionally biased region" description="Pro residues" evidence="1">
    <location>
        <begin position="14"/>
        <end position="30"/>
    </location>
</feature>
<sequence>MEDKPAGLAGEPTPALPVPEPAAPAAPTPPTEDAAESVPPSAPPPSVPESKPEVAPPFPTAPTLSPEQRVPESPTLPPPPPKAPPPPAPPPAPVAAGGENMLAKVRGLMRPLFLVTILLLIGALVLAFVPIDLSKIPLIGSLFGPSQSDIEFTYWGLWEDPDVMDPLIASFVESYESANPGYNVTINYEKRSFGSLEQYKETLLTRLEQDTGPDIFRFHNSWVSDFSEEISPLPSTVLSEEDYALRFYAPALSSAKVGTDIFAIPLEYDGLLLFYNKDLFEGVSVAETILTWEDFRREAVKRTTWEGNDAKKGKITQAGAAFGTADNISHSADVLSLLFAQSGVDLTKLDTQAAADALTFYTNFSTKDRVWDETLPFSINAFANGQAAMIIAPSWRALDIANLNPQLDFAAVSVPQLPGAAEGGVHWATFWMEGVSADSENAEAAWQFLEFLTQDQQQQAFYNAASQTRLFGEPYAVRSLADDLSDHEILAPLFITAANATFGKAIDFSGNGPHAAALKQAVGDVLGGDNSTDALETAQSTINQLEGITEPE</sequence>
<dbReference type="EMBL" id="DRHH01000066">
    <property type="protein sequence ID" value="HEB14078.1"/>
    <property type="molecule type" value="Genomic_DNA"/>
</dbReference>
<evidence type="ECO:0000256" key="1">
    <source>
        <dbReference type="SAM" id="MobiDB-lite"/>
    </source>
</evidence>
<gene>
    <name evidence="3" type="ORF">ENI09_01570</name>
</gene>
<dbReference type="PANTHER" id="PTHR43649">
    <property type="entry name" value="ARABINOSE-BINDING PROTEIN-RELATED"/>
    <property type="match status" value="1"/>
</dbReference>
<dbReference type="InterPro" id="IPR050490">
    <property type="entry name" value="Bact_solute-bd_prot1"/>
</dbReference>
<dbReference type="Gene3D" id="3.40.190.10">
    <property type="entry name" value="Periplasmic binding protein-like II"/>
    <property type="match status" value="1"/>
</dbReference>
<organism evidence="3">
    <name type="scientific">candidate division WWE3 bacterium</name>
    <dbReference type="NCBI Taxonomy" id="2053526"/>
    <lineage>
        <taxon>Bacteria</taxon>
        <taxon>Katanobacteria</taxon>
    </lineage>
</organism>
<proteinExistence type="predicted"/>
<name>A0A7C1SRS3_UNCKA</name>
<dbReference type="Pfam" id="PF13416">
    <property type="entry name" value="SBP_bac_8"/>
    <property type="match status" value="1"/>
</dbReference>
<comment type="caution">
    <text evidence="3">The sequence shown here is derived from an EMBL/GenBank/DDBJ whole genome shotgun (WGS) entry which is preliminary data.</text>
</comment>
<keyword evidence="2" id="KW-0472">Membrane</keyword>
<keyword evidence="2" id="KW-1133">Transmembrane helix</keyword>
<evidence type="ECO:0000313" key="3">
    <source>
        <dbReference type="EMBL" id="HEB14078.1"/>
    </source>
</evidence>